<organism evidence="1 2">
    <name type="scientific">Nothobranchius furzeri</name>
    <name type="common">Turquoise killifish</name>
    <dbReference type="NCBI Taxonomy" id="105023"/>
    <lineage>
        <taxon>Eukaryota</taxon>
        <taxon>Metazoa</taxon>
        <taxon>Chordata</taxon>
        <taxon>Craniata</taxon>
        <taxon>Vertebrata</taxon>
        <taxon>Euteleostomi</taxon>
        <taxon>Actinopterygii</taxon>
        <taxon>Neopterygii</taxon>
        <taxon>Teleostei</taxon>
        <taxon>Neoteleostei</taxon>
        <taxon>Acanthomorphata</taxon>
        <taxon>Ovalentaria</taxon>
        <taxon>Atherinomorphae</taxon>
        <taxon>Cyprinodontiformes</taxon>
        <taxon>Nothobranchiidae</taxon>
        <taxon>Nothobranchius</taxon>
    </lineage>
</organism>
<proteinExistence type="predicted"/>
<sequence length="144" mass="16181">SLCVELWGPLWAHSAFVFENADGGLLKLFHGTKCVALQPVNKFLLHRTVPLFSARFAVREQVENFCSELTDDSRVKSFIRYQDTTVLDNGRVPETTEEEKSAFISAAKVPPDEMVVHKRMVHKGLVYTSKATAPVREEGIVMES</sequence>
<reference evidence="1" key="1">
    <citation type="submission" date="2025-08" db="UniProtKB">
        <authorList>
            <consortium name="Ensembl"/>
        </authorList>
    </citation>
    <scope>IDENTIFICATION</scope>
</reference>
<name>A0A8C6ML01_NOTFU</name>
<accession>A0A8C6ML01</accession>
<evidence type="ECO:0000313" key="2">
    <source>
        <dbReference type="Proteomes" id="UP000694548"/>
    </source>
</evidence>
<keyword evidence="2" id="KW-1185">Reference proteome</keyword>
<dbReference type="Ensembl" id="ENSNFUT00015035988.1">
    <property type="protein sequence ID" value="ENSNFUP00015034443.1"/>
    <property type="gene ID" value="ENSNFUG00015016786.1"/>
</dbReference>
<dbReference type="Proteomes" id="UP000694548">
    <property type="component" value="Unassembled WGS sequence"/>
</dbReference>
<reference evidence="1" key="2">
    <citation type="submission" date="2025-09" db="UniProtKB">
        <authorList>
            <consortium name="Ensembl"/>
        </authorList>
    </citation>
    <scope>IDENTIFICATION</scope>
</reference>
<dbReference type="AlphaFoldDB" id="A0A8C6ML01"/>
<protein>
    <submittedName>
        <fullName evidence="1">Uncharacterized protein</fullName>
    </submittedName>
</protein>
<evidence type="ECO:0000313" key="1">
    <source>
        <dbReference type="Ensembl" id="ENSNFUP00015034443.1"/>
    </source>
</evidence>